<dbReference type="PANTHER" id="PTHR18968:SF13">
    <property type="entry name" value="ACETOLACTATE SYNTHASE CATALYTIC SUBUNIT, MITOCHONDRIAL"/>
    <property type="match status" value="1"/>
</dbReference>
<accession>A0ABT0LEF3</accession>
<dbReference type="InterPro" id="IPR029035">
    <property type="entry name" value="DHS-like_NAD/FAD-binding_dom"/>
</dbReference>
<dbReference type="Gene3D" id="3.40.50.1220">
    <property type="entry name" value="TPP-binding domain"/>
    <property type="match status" value="1"/>
</dbReference>
<evidence type="ECO:0000313" key="4">
    <source>
        <dbReference type="EMBL" id="MCL1125865.1"/>
    </source>
</evidence>
<keyword evidence="5" id="KW-1185">Reference proteome</keyword>
<dbReference type="InterPro" id="IPR011766">
    <property type="entry name" value="TPP_enzyme_TPP-bd"/>
</dbReference>
<evidence type="ECO:0000256" key="1">
    <source>
        <dbReference type="ARBA" id="ARBA00007812"/>
    </source>
</evidence>
<dbReference type="RefSeq" id="WP_248941198.1">
    <property type="nucleotide sequence ID" value="NZ_JAKIKS010000064.1"/>
</dbReference>
<dbReference type="InterPro" id="IPR045229">
    <property type="entry name" value="TPP_enz"/>
</dbReference>
<protein>
    <submittedName>
        <fullName evidence="4">Thiamine pyrophosphate-dependent enzyme</fullName>
    </submittedName>
</protein>
<gene>
    <name evidence="4" type="ORF">L2764_15645</name>
</gene>
<sequence length="382" mass="43395">MLIGAKNIAEKIKTKLSAAKKPVLFLGMKAKLNPKLLSLIQSFCEKYHIPYVTSWLAKGILDEYHPLSLGAYNGVFSATNIHSYIEQEVDYVLEVATSINQLDTNIAFATGTHLLFDFKNKTVLKGTDQLEQDIISTFEYLLETSIAPFHFEAPALKQAIYSADERIDFHNLTSVLNQLQQQNDQAYVYFPEIGNSYFASYSLRTRMSSLGRSWLTNPWYAAMGASLPYARSACRKLVEQQSNDVAVVITGDGGFNFQLNDLIHFLRDDLNVIIIYMRNDIFHLGKNSDADIYHCSDKKFDVISLVKAFGGEGKRCTTVGEFSEYFDRCARENRHIKLIEVPAITEDQYQCREIRLLNLYIKAKNGVAEAVQEWQAMINNQD</sequence>
<dbReference type="Proteomes" id="UP001203423">
    <property type="component" value="Unassembled WGS sequence"/>
</dbReference>
<dbReference type="InterPro" id="IPR029061">
    <property type="entry name" value="THDP-binding"/>
</dbReference>
<dbReference type="Pfam" id="PF02775">
    <property type="entry name" value="TPP_enzyme_C"/>
    <property type="match status" value="1"/>
</dbReference>
<dbReference type="EMBL" id="JAKIKS010000064">
    <property type="protein sequence ID" value="MCL1125865.1"/>
    <property type="molecule type" value="Genomic_DNA"/>
</dbReference>
<feature type="domain" description="Thiamine pyrophosphate enzyme central" evidence="2">
    <location>
        <begin position="11"/>
        <end position="104"/>
    </location>
</feature>
<organism evidence="4 5">
    <name type="scientific">Shewanella surugensis</name>
    <dbReference type="NCBI Taxonomy" id="212020"/>
    <lineage>
        <taxon>Bacteria</taxon>
        <taxon>Pseudomonadati</taxon>
        <taxon>Pseudomonadota</taxon>
        <taxon>Gammaproteobacteria</taxon>
        <taxon>Alteromonadales</taxon>
        <taxon>Shewanellaceae</taxon>
        <taxon>Shewanella</taxon>
    </lineage>
</organism>
<proteinExistence type="inferred from homology"/>
<evidence type="ECO:0000259" key="2">
    <source>
        <dbReference type="Pfam" id="PF00205"/>
    </source>
</evidence>
<evidence type="ECO:0000313" key="5">
    <source>
        <dbReference type="Proteomes" id="UP001203423"/>
    </source>
</evidence>
<comment type="similarity">
    <text evidence="1">Belongs to the TPP enzyme family.</text>
</comment>
<dbReference type="Gene3D" id="3.40.50.970">
    <property type="match status" value="1"/>
</dbReference>
<dbReference type="CDD" id="cd00568">
    <property type="entry name" value="TPP_enzymes"/>
    <property type="match status" value="1"/>
</dbReference>
<comment type="caution">
    <text evidence="4">The sequence shown here is derived from an EMBL/GenBank/DDBJ whole genome shotgun (WGS) entry which is preliminary data.</text>
</comment>
<dbReference type="SUPFAM" id="SSF52467">
    <property type="entry name" value="DHS-like NAD/FAD-binding domain"/>
    <property type="match status" value="1"/>
</dbReference>
<dbReference type="PANTHER" id="PTHR18968">
    <property type="entry name" value="THIAMINE PYROPHOSPHATE ENZYMES"/>
    <property type="match status" value="1"/>
</dbReference>
<dbReference type="Pfam" id="PF00205">
    <property type="entry name" value="TPP_enzyme_M"/>
    <property type="match status" value="1"/>
</dbReference>
<dbReference type="InterPro" id="IPR012000">
    <property type="entry name" value="Thiamin_PyroP_enz_cen_dom"/>
</dbReference>
<feature type="domain" description="Thiamine pyrophosphate enzyme TPP-binding" evidence="3">
    <location>
        <begin position="194"/>
        <end position="341"/>
    </location>
</feature>
<evidence type="ECO:0000259" key="3">
    <source>
        <dbReference type="Pfam" id="PF02775"/>
    </source>
</evidence>
<reference evidence="4 5" key="1">
    <citation type="submission" date="2022-01" db="EMBL/GenBank/DDBJ databases">
        <title>Whole genome-based taxonomy of the Shewanellaceae.</title>
        <authorList>
            <person name="Martin-Rodriguez A.J."/>
        </authorList>
    </citation>
    <scope>NUCLEOTIDE SEQUENCE [LARGE SCALE GENOMIC DNA]</scope>
    <source>
        <strain evidence="4 5">DSM 17177</strain>
    </source>
</reference>
<name>A0ABT0LEF3_9GAMM</name>
<dbReference type="SUPFAM" id="SSF52518">
    <property type="entry name" value="Thiamin diphosphate-binding fold (THDP-binding)"/>
    <property type="match status" value="1"/>
</dbReference>